<keyword evidence="6 9" id="KW-0378">Hydrolase</keyword>
<feature type="transmembrane region" description="Helical" evidence="9">
    <location>
        <begin position="51"/>
        <end position="69"/>
    </location>
</feature>
<keyword evidence="3 9" id="KW-0645">Protease</keyword>
<dbReference type="Pfam" id="PF01252">
    <property type="entry name" value="Peptidase_A8"/>
    <property type="match status" value="1"/>
</dbReference>
<comment type="similarity">
    <text evidence="1 9 11">Belongs to the peptidase A8 family.</text>
</comment>
<comment type="subcellular location">
    <subcellularLocation>
        <location evidence="9">Cell membrane</location>
        <topology evidence="9">Multi-pass membrane protein</topology>
    </subcellularLocation>
</comment>
<keyword evidence="7 9" id="KW-1133">Transmembrane helix</keyword>
<dbReference type="EC" id="3.4.23.36" evidence="9"/>
<evidence type="ECO:0000256" key="11">
    <source>
        <dbReference type="RuleBase" id="RU004181"/>
    </source>
</evidence>
<dbReference type="GO" id="GO:0006508">
    <property type="term" value="P:proteolysis"/>
    <property type="evidence" value="ECO:0007669"/>
    <property type="project" value="UniProtKB-KW"/>
</dbReference>
<dbReference type="UniPathway" id="UPA00665"/>
<dbReference type="GO" id="GO:0004190">
    <property type="term" value="F:aspartic-type endopeptidase activity"/>
    <property type="evidence" value="ECO:0007669"/>
    <property type="project" value="UniProtKB-UniRule"/>
</dbReference>
<evidence type="ECO:0000256" key="7">
    <source>
        <dbReference type="ARBA" id="ARBA00022989"/>
    </source>
</evidence>
<feature type="active site" evidence="9">
    <location>
        <position position="181"/>
    </location>
</feature>
<keyword evidence="4 9" id="KW-0812">Transmembrane</keyword>
<comment type="pathway">
    <text evidence="9">Protein modification; lipoprotein biosynthesis (signal peptide cleavage).</text>
</comment>
<evidence type="ECO:0000256" key="12">
    <source>
        <dbReference type="SAM" id="MobiDB-lite"/>
    </source>
</evidence>
<protein>
    <recommendedName>
        <fullName evidence="9">Lipoprotein signal peptidase</fullName>
        <ecNumber evidence="9">3.4.23.36</ecNumber>
    </recommendedName>
    <alternativeName>
        <fullName evidence="9">Prolipoprotein signal peptidase</fullName>
    </alternativeName>
    <alternativeName>
        <fullName evidence="9">Signal peptidase II</fullName>
        <shortName evidence="9">SPase II</shortName>
    </alternativeName>
</protein>
<comment type="caution">
    <text evidence="13">The sequence shown here is derived from an EMBL/GenBank/DDBJ whole genome shotgun (WGS) entry which is preliminary data.</text>
</comment>
<evidence type="ECO:0000313" key="13">
    <source>
        <dbReference type="EMBL" id="HGZ44463.1"/>
    </source>
</evidence>
<evidence type="ECO:0000256" key="1">
    <source>
        <dbReference type="ARBA" id="ARBA00006139"/>
    </source>
</evidence>
<dbReference type="InterPro" id="IPR001872">
    <property type="entry name" value="Peptidase_A8"/>
</dbReference>
<reference evidence="13" key="1">
    <citation type="journal article" date="2020" name="mSystems">
        <title>Genome- and Community-Level Interaction Insights into Carbon Utilization and Element Cycling Functions of Hydrothermarchaeota in Hydrothermal Sediment.</title>
        <authorList>
            <person name="Zhou Z."/>
            <person name="Liu Y."/>
            <person name="Xu W."/>
            <person name="Pan J."/>
            <person name="Luo Z.H."/>
            <person name="Li M."/>
        </authorList>
    </citation>
    <scope>NUCLEOTIDE SEQUENCE [LARGE SCALE GENOMIC DNA]</scope>
    <source>
        <strain evidence="13">SpSt-381</strain>
    </source>
</reference>
<feature type="region of interest" description="Disordered" evidence="12">
    <location>
        <begin position="202"/>
        <end position="245"/>
    </location>
</feature>
<evidence type="ECO:0000256" key="6">
    <source>
        <dbReference type="ARBA" id="ARBA00022801"/>
    </source>
</evidence>
<gene>
    <name evidence="9 13" type="primary">lspA</name>
    <name evidence="13" type="ORF">ENR23_13815</name>
</gene>
<evidence type="ECO:0000256" key="2">
    <source>
        <dbReference type="ARBA" id="ARBA00022475"/>
    </source>
</evidence>
<evidence type="ECO:0000256" key="5">
    <source>
        <dbReference type="ARBA" id="ARBA00022750"/>
    </source>
</evidence>
<dbReference type="NCBIfam" id="TIGR00077">
    <property type="entry name" value="lspA"/>
    <property type="match status" value="1"/>
</dbReference>
<dbReference type="HAMAP" id="MF_00161">
    <property type="entry name" value="LspA"/>
    <property type="match status" value="1"/>
</dbReference>
<dbReference type="PROSITE" id="PS00855">
    <property type="entry name" value="SPASE_II"/>
    <property type="match status" value="1"/>
</dbReference>
<accession>A0A832I8C1</accession>
<dbReference type="EMBL" id="DSQF01000028">
    <property type="protein sequence ID" value="HGZ44463.1"/>
    <property type="molecule type" value="Genomic_DNA"/>
</dbReference>
<dbReference type="PANTHER" id="PTHR33695:SF1">
    <property type="entry name" value="LIPOPROTEIN SIGNAL PEPTIDASE"/>
    <property type="match status" value="1"/>
</dbReference>
<feature type="active site" evidence="9">
    <location>
        <position position="163"/>
    </location>
</feature>
<proteinExistence type="inferred from homology"/>
<evidence type="ECO:0000256" key="4">
    <source>
        <dbReference type="ARBA" id="ARBA00022692"/>
    </source>
</evidence>
<name>A0A832I8C1_UNCEI</name>
<evidence type="ECO:0000256" key="10">
    <source>
        <dbReference type="RuleBase" id="RU000594"/>
    </source>
</evidence>
<dbReference type="PANTHER" id="PTHR33695">
    <property type="entry name" value="LIPOPROTEIN SIGNAL PEPTIDASE"/>
    <property type="match status" value="1"/>
</dbReference>
<evidence type="ECO:0000256" key="3">
    <source>
        <dbReference type="ARBA" id="ARBA00022670"/>
    </source>
</evidence>
<keyword evidence="2 9" id="KW-1003">Cell membrane</keyword>
<evidence type="ECO:0000256" key="8">
    <source>
        <dbReference type="ARBA" id="ARBA00023136"/>
    </source>
</evidence>
<organism evidence="13">
    <name type="scientific">Eiseniibacteriota bacterium</name>
    <dbReference type="NCBI Taxonomy" id="2212470"/>
    <lineage>
        <taxon>Bacteria</taxon>
        <taxon>Candidatus Eiseniibacteriota</taxon>
    </lineage>
</organism>
<keyword evidence="5 9" id="KW-0064">Aspartyl protease</keyword>
<evidence type="ECO:0000256" key="9">
    <source>
        <dbReference type="HAMAP-Rule" id="MF_00161"/>
    </source>
</evidence>
<feature type="transmembrane region" description="Helical" evidence="9">
    <location>
        <begin position="110"/>
        <end position="128"/>
    </location>
</feature>
<dbReference type="AlphaFoldDB" id="A0A832I8C1"/>
<feature type="compositionally biased region" description="Low complexity" evidence="12">
    <location>
        <begin position="216"/>
        <end position="245"/>
    </location>
</feature>
<comment type="catalytic activity">
    <reaction evidence="9 10">
        <text>Release of signal peptides from bacterial membrane prolipoproteins. Hydrolyzes -Xaa-Yaa-Zaa-|-(S,diacylglyceryl)Cys-, in which Xaa is hydrophobic (preferably Leu), and Yaa (Ala or Ser) and Zaa (Gly or Ala) have small, neutral side chains.</text>
        <dbReference type="EC" id="3.4.23.36"/>
    </reaction>
</comment>
<dbReference type="GO" id="GO:0005886">
    <property type="term" value="C:plasma membrane"/>
    <property type="evidence" value="ECO:0007669"/>
    <property type="project" value="UniProtKB-SubCell"/>
</dbReference>
<sequence>MRVVRQSDCPRAARGHALGAAVRVVQGEGGAGRAHREPASRRGRRGPVSRSFALLASVSGAVLALDQWTKALATAHLVDRAPVPLVGSLVQLTYTRNSGVAFGLGAGTNFPFWLFSVLAAVVIVWLFATRRVHGGRTQTALALILGGALGNLVDRVTTGTVVDFILLSWRGWDFPVFNLADTAVTSGVVLFALGWPSHEPRAASADVCGGPPSPGAAPAAPGAAAAERPAGAPRPAPGDAGPAAG</sequence>
<comment type="function">
    <text evidence="9 10">This protein specifically catalyzes the removal of signal peptides from prolipoproteins.</text>
</comment>
<dbReference type="PRINTS" id="PR00781">
    <property type="entry name" value="LIPOSIGPTASE"/>
</dbReference>
<keyword evidence="8 9" id="KW-0472">Membrane</keyword>
<comment type="caution">
    <text evidence="9">Lacks conserved residue(s) required for the propagation of feature annotation.</text>
</comment>